<keyword evidence="1" id="KW-0808">Transferase</keyword>
<evidence type="ECO:0000256" key="2">
    <source>
        <dbReference type="ARBA" id="ARBA00022777"/>
    </source>
</evidence>
<dbReference type="InterPro" id="IPR011006">
    <property type="entry name" value="CheY-like_superfamily"/>
</dbReference>
<dbReference type="Gene3D" id="3.30.450.40">
    <property type="match status" value="1"/>
</dbReference>
<organism evidence="7 8">
    <name type="scientific">Geodermatophilus obscurus</name>
    <dbReference type="NCBI Taxonomy" id="1861"/>
    <lineage>
        <taxon>Bacteria</taxon>
        <taxon>Bacillati</taxon>
        <taxon>Actinomycetota</taxon>
        <taxon>Actinomycetes</taxon>
        <taxon>Geodermatophilales</taxon>
        <taxon>Geodermatophilaceae</taxon>
        <taxon>Geodermatophilus</taxon>
    </lineage>
</organism>
<proteinExistence type="predicted"/>
<keyword evidence="2" id="KW-0418">Kinase</keyword>
<keyword evidence="3" id="KW-0805">Transcription regulation</keyword>
<evidence type="ECO:0000256" key="5">
    <source>
        <dbReference type="SAM" id="MobiDB-lite"/>
    </source>
</evidence>
<dbReference type="InterPro" id="IPR029016">
    <property type="entry name" value="GAF-like_dom_sf"/>
</dbReference>
<gene>
    <name evidence="7" type="ORF">SAMN05660350_00793</name>
</gene>
<feature type="domain" description="ANTAR" evidence="6">
    <location>
        <begin position="173"/>
        <end position="234"/>
    </location>
</feature>
<dbReference type="Gene3D" id="1.10.10.10">
    <property type="entry name" value="Winged helix-like DNA-binding domain superfamily/Winged helix DNA-binding domain"/>
    <property type="match status" value="1"/>
</dbReference>
<dbReference type="SUPFAM" id="SSF52172">
    <property type="entry name" value="CheY-like"/>
    <property type="match status" value="1"/>
</dbReference>
<dbReference type="PROSITE" id="PS50921">
    <property type="entry name" value="ANTAR"/>
    <property type="match status" value="1"/>
</dbReference>
<protein>
    <submittedName>
        <fullName evidence="7">GAF domain-containing protein</fullName>
    </submittedName>
</protein>
<sequence length="295" mass="31570">MASDQSSPPTSAAEALEHLGSLSLRKVSMEYLLQTVADLTKAVMHGNPEASVTLLVKDHPTTVATTGRLALDLDEKQYERGHGPCLHAARTGELTEIADMRTDSRWPDYSPRAAESGALSSLSVPLAIDDDEQVTGAINIYAREPDAFDEASRTAATHFGPYAAVAAGDLHAFHSARARADNLQAALATRGVIDQAKGILMDRHKLTADQAFQVLAQTSMKTNRKLYAVADDLVHTGDPPGELVRTARLTRPSTARVARARTPPETHEQPQRLPRGQLRSGPAAPAQGTAGPPLR</sequence>
<reference evidence="7 8" key="1">
    <citation type="submission" date="2016-12" db="EMBL/GenBank/DDBJ databases">
        <authorList>
            <person name="Song W.-J."/>
            <person name="Kurnit D.M."/>
        </authorList>
    </citation>
    <scope>NUCLEOTIDE SEQUENCE [LARGE SCALE GENOMIC DNA]</scope>
    <source>
        <strain evidence="7 8">DSM 43162</strain>
    </source>
</reference>
<dbReference type="InterPro" id="IPR005561">
    <property type="entry name" value="ANTAR"/>
</dbReference>
<evidence type="ECO:0000256" key="4">
    <source>
        <dbReference type="ARBA" id="ARBA00023163"/>
    </source>
</evidence>
<evidence type="ECO:0000313" key="7">
    <source>
        <dbReference type="EMBL" id="SHN58636.1"/>
    </source>
</evidence>
<keyword evidence="4" id="KW-0804">Transcription</keyword>
<dbReference type="Pfam" id="PF03861">
    <property type="entry name" value="ANTAR"/>
    <property type="match status" value="1"/>
</dbReference>
<feature type="region of interest" description="Disordered" evidence="5">
    <location>
        <begin position="252"/>
        <end position="295"/>
    </location>
</feature>
<dbReference type="SMART" id="SM01012">
    <property type="entry name" value="ANTAR"/>
    <property type="match status" value="1"/>
</dbReference>
<dbReference type="RefSeq" id="WP_083606012.1">
    <property type="nucleotide sequence ID" value="NZ_FRDM01000003.1"/>
</dbReference>
<name>A0A1M7SJI5_9ACTN</name>
<feature type="compositionally biased region" description="Low complexity" evidence="5">
    <location>
        <begin position="281"/>
        <end position="295"/>
    </location>
</feature>
<dbReference type="InterPro" id="IPR003018">
    <property type="entry name" value="GAF"/>
</dbReference>
<dbReference type="GO" id="GO:0003723">
    <property type="term" value="F:RNA binding"/>
    <property type="evidence" value="ECO:0007669"/>
    <property type="project" value="InterPro"/>
</dbReference>
<dbReference type="OrthoDB" id="4629915at2"/>
<dbReference type="InterPro" id="IPR036388">
    <property type="entry name" value="WH-like_DNA-bd_sf"/>
</dbReference>
<dbReference type="SMART" id="SM00065">
    <property type="entry name" value="GAF"/>
    <property type="match status" value="1"/>
</dbReference>
<dbReference type="EMBL" id="FRDM01000003">
    <property type="protein sequence ID" value="SHN58636.1"/>
    <property type="molecule type" value="Genomic_DNA"/>
</dbReference>
<dbReference type="AlphaFoldDB" id="A0A1M7SJI5"/>
<accession>A0A1M7SJI5</accession>
<evidence type="ECO:0000256" key="3">
    <source>
        <dbReference type="ARBA" id="ARBA00023015"/>
    </source>
</evidence>
<evidence type="ECO:0000259" key="6">
    <source>
        <dbReference type="PROSITE" id="PS50921"/>
    </source>
</evidence>
<dbReference type="Pfam" id="PF13185">
    <property type="entry name" value="GAF_2"/>
    <property type="match status" value="1"/>
</dbReference>
<evidence type="ECO:0000313" key="8">
    <source>
        <dbReference type="Proteomes" id="UP000184428"/>
    </source>
</evidence>
<dbReference type="GO" id="GO:0016301">
    <property type="term" value="F:kinase activity"/>
    <property type="evidence" value="ECO:0007669"/>
    <property type="project" value="UniProtKB-KW"/>
</dbReference>
<dbReference type="SUPFAM" id="SSF55781">
    <property type="entry name" value="GAF domain-like"/>
    <property type="match status" value="1"/>
</dbReference>
<evidence type="ECO:0000256" key="1">
    <source>
        <dbReference type="ARBA" id="ARBA00022679"/>
    </source>
</evidence>
<dbReference type="Proteomes" id="UP000184428">
    <property type="component" value="Unassembled WGS sequence"/>
</dbReference>